<dbReference type="Gene3D" id="1.10.10.10">
    <property type="entry name" value="Winged helix-like DNA-binding domain superfamily/Winged helix DNA-binding domain"/>
    <property type="match status" value="1"/>
</dbReference>
<reference evidence="2 3" key="1">
    <citation type="submission" date="2018-04" db="EMBL/GenBank/DDBJ databases">
        <title>Genomic Encyclopedia of Archaeal and Bacterial Type Strains, Phase II (KMG-II): from individual species to whole genera.</title>
        <authorList>
            <person name="Goeker M."/>
        </authorList>
    </citation>
    <scope>NUCLEOTIDE SEQUENCE [LARGE SCALE GENOMIC DNA]</scope>
    <source>
        <strain evidence="2 3">DSM 12244</strain>
    </source>
</reference>
<proteinExistence type="predicted"/>
<dbReference type="SUPFAM" id="SSF46785">
    <property type="entry name" value="Winged helix' DNA-binding domain"/>
    <property type="match status" value="1"/>
</dbReference>
<dbReference type="InterPro" id="IPR000944">
    <property type="entry name" value="Tscrpt_reg_Rrf2"/>
</dbReference>
<accession>A0A2T6CI90</accession>
<dbReference type="AlphaFoldDB" id="A0A2T6CI90"/>
<dbReference type="PANTHER" id="PTHR33221">
    <property type="entry name" value="WINGED HELIX-TURN-HELIX TRANSCRIPTIONAL REGULATOR, RRF2 FAMILY"/>
    <property type="match status" value="1"/>
</dbReference>
<dbReference type="NCBIfam" id="TIGR00738">
    <property type="entry name" value="rrf2_super"/>
    <property type="match status" value="1"/>
</dbReference>
<gene>
    <name evidence="2" type="ORF">C8N31_102328</name>
</gene>
<comment type="caution">
    <text evidence="2">The sequence shown here is derived from an EMBL/GenBank/DDBJ whole genome shotgun (WGS) entry which is preliminary data.</text>
</comment>
<evidence type="ECO:0000313" key="2">
    <source>
        <dbReference type="EMBL" id="PTX75223.1"/>
    </source>
</evidence>
<dbReference type="GO" id="GO:0003700">
    <property type="term" value="F:DNA-binding transcription factor activity"/>
    <property type="evidence" value="ECO:0007669"/>
    <property type="project" value="TreeGrafter"/>
</dbReference>
<keyword evidence="1" id="KW-0238">DNA-binding</keyword>
<protein>
    <submittedName>
        <fullName evidence="2">BadM/Rrf2 family transcriptional regulator</fullName>
    </submittedName>
</protein>
<name>A0A2T6CI90_9RHOB</name>
<organism evidence="2 3">
    <name type="scientific">Sulfitobacter mediterraneus</name>
    <dbReference type="NCBI Taxonomy" id="83219"/>
    <lineage>
        <taxon>Bacteria</taxon>
        <taxon>Pseudomonadati</taxon>
        <taxon>Pseudomonadota</taxon>
        <taxon>Alphaproteobacteria</taxon>
        <taxon>Rhodobacterales</taxon>
        <taxon>Roseobacteraceae</taxon>
        <taxon>Sulfitobacter</taxon>
    </lineage>
</organism>
<dbReference type="PROSITE" id="PS51197">
    <property type="entry name" value="HTH_RRF2_2"/>
    <property type="match status" value="1"/>
</dbReference>
<sequence length="147" mass="15933">MLNKAMQLDKFSDYALRILMALAVHHPEKMPVARIAKLYDLSENHLSKVASALVRGGFLQSERGRAGGLTLARTANEISIGAVIRHLKEDEPVVECFGPNCQCRIESACGLREPLAQAKEAFFAALDPYSLAEVSANRGTLASLLAP</sequence>
<dbReference type="InterPro" id="IPR036390">
    <property type="entry name" value="WH_DNA-bd_sf"/>
</dbReference>
<dbReference type="GO" id="GO:0003677">
    <property type="term" value="F:DNA binding"/>
    <property type="evidence" value="ECO:0007669"/>
    <property type="project" value="UniProtKB-KW"/>
</dbReference>
<dbReference type="Proteomes" id="UP000244092">
    <property type="component" value="Unassembled WGS sequence"/>
</dbReference>
<dbReference type="InterPro" id="IPR036388">
    <property type="entry name" value="WH-like_DNA-bd_sf"/>
</dbReference>
<evidence type="ECO:0000256" key="1">
    <source>
        <dbReference type="ARBA" id="ARBA00023125"/>
    </source>
</evidence>
<evidence type="ECO:0000313" key="3">
    <source>
        <dbReference type="Proteomes" id="UP000244092"/>
    </source>
</evidence>
<dbReference type="GO" id="GO:0005829">
    <property type="term" value="C:cytosol"/>
    <property type="evidence" value="ECO:0007669"/>
    <property type="project" value="TreeGrafter"/>
</dbReference>
<dbReference type="EMBL" id="QBKU01000002">
    <property type="protein sequence ID" value="PTX75223.1"/>
    <property type="molecule type" value="Genomic_DNA"/>
</dbReference>
<dbReference type="PANTHER" id="PTHR33221:SF4">
    <property type="entry name" value="HTH-TYPE TRANSCRIPTIONAL REPRESSOR NSRR"/>
    <property type="match status" value="1"/>
</dbReference>
<dbReference type="Pfam" id="PF02082">
    <property type="entry name" value="Rrf2"/>
    <property type="match status" value="1"/>
</dbReference>